<dbReference type="KEGG" id="lbe:MOO44_01275"/>
<keyword evidence="1" id="KW-1133">Transmembrane helix</keyword>
<keyword evidence="1" id="KW-0472">Membrane</keyword>
<keyword evidence="3" id="KW-1185">Reference proteome</keyword>
<gene>
    <name evidence="2" type="ORF">MOO44_01275</name>
</gene>
<reference evidence="2" key="1">
    <citation type="journal article" date="2022" name="Int. J. Syst. Evol. Microbiol.">
        <title>Apilactobacillus apisilvae sp. nov., Nicolia spurrieriana gen. nov. sp. nov., Bombilactobacillus folatiphilus sp. nov. and Bombilactobacillus thymidiniphilus sp. nov., four new lactic acid bacterial isolates from stingless bees Tetragonula carbonaria and Austroplebeia australis.</title>
        <authorList>
            <person name="Oliphant S.A."/>
            <person name="Watson-Haigh N.S."/>
            <person name="Sumby K.M."/>
            <person name="Gardner J."/>
            <person name="Groom S."/>
            <person name="Jiranek V."/>
        </authorList>
    </citation>
    <scope>NUCLEOTIDE SEQUENCE</scope>
    <source>
        <strain evidence="2">SGEP1_A5</strain>
    </source>
</reference>
<dbReference type="AlphaFoldDB" id="A0A976X4J3"/>
<feature type="transmembrane region" description="Helical" evidence="1">
    <location>
        <begin position="6"/>
        <end position="24"/>
    </location>
</feature>
<dbReference type="Proteomes" id="UP000831181">
    <property type="component" value="Plasmid p1unnamed"/>
</dbReference>
<sequence>MSSQTGAFLILLSITILFWGLILLKHDGSDSHDHILMAVAMSIAVIIFGLIVFI</sequence>
<name>A0A976X4J3_9LACO</name>
<protein>
    <submittedName>
        <fullName evidence="2">Uncharacterized protein</fullName>
    </submittedName>
</protein>
<organism evidence="2 3">
    <name type="scientific">Nicoliella spurrieriana</name>
    <dbReference type="NCBI Taxonomy" id="2925830"/>
    <lineage>
        <taxon>Bacteria</taxon>
        <taxon>Bacillati</taxon>
        <taxon>Bacillota</taxon>
        <taxon>Bacilli</taxon>
        <taxon>Lactobacillales</taxon>
        <taxon>Lactobacillaceae</taxon>
        <taxon>Nicoliella</taxon>
    </lineage>
</organism>
<geneLocation type="plasmid" evidence="2 3">
    <name>p1unnamed</name>
</geneLocation>
<proteinExistence type="predicted"/>
<dbReference type="EMBL" id="CP093360">
    <property type="protein sequence ID" value="UQS85978.1"/>
    <property type="molecule type" value="Genomic_DNA"/>
</dbReference>
<accession>A0A976X4J3</accession>
<feature type="transmembrane region" description="Helical" evidence="1">
    <location>
        <begin position="36"/>
        <end position="53"/>
    </location>
</feature>
<evidence type="ECO:0000313" key="3">
    <source>
        <dbReference type="Proteomes" id="UP000831181"/>
    </source>
</evidence>
<keyword evidence="1" id="KW-0812">Transmembrane</keyword>
<evidence type="ECO:0000313" key="2">
    <source>
        <dbReference type="EMBL" id="UQS85978.1"/>
    </source>
</evidence>
<dbReference type="RefSeq" id="WP_260115787.1">
    <property type="nucleotide sequence ID" value="NZ_CP093360.1"/>
</dbReference>
<keyword evidence="2" id="KW-0614">Plasmid</keyword>
<evidence type="ECO:0000256" key="1">
    <source>
        <dbReference type="SAM" id="Phobius"/>
    </source>
</evidence>